<protein>
    <submittedName>
        <fullName evidence="1">Uncharacterized protein</fullName>
    </submittedName>
</protein>
<comment type="caution">
    <text evidence="1">The sequence shown here is derived from an EMBL/GenBank/DDBJ whole genome shotgun (WGS) entry which is preliminary data.</text>
</comment>
<reference evidence="1" key="1">
    <citation type="submission" date="2021-01" db="EMBL/GenBank/DDBJ databases">
        <authorList>
            <person name="Sun Q."/>
        </authorList>
    </citation>
    <scope>NUCLEOTIDE SEQUENCE</scope>
    <source>
        <strain evidence="1">YIM B02566</strain>
    </source>
</reference>
<dbReference type="Proteomes" id="UP000616151">
    <property type="component" value="Unassembled WGS sequence"/>
</dbReference>
<evidence type="ECO:0000313" key="1">
    <source>
        <dbReference type="EMBL" id="MBK1870294.1"/>
    </source>
</evidence>
<sequence>MFDFRRVRRNIAIMAAALTAGLTFASEAEAGGKGKPPKIGNQQNSRGNHYQDHRNDHYQDHRSQQDDRNFGGAASSGIRIRCILPFCGHSFTPNAPSHYQDHRNDPPHYQDHRNDPVGGRPRHPRDPGYQNPYMPNGKAKRASPVKYKKKQVKAGRKKRPL</sequence>
<proteinExistence type="predicted"/>
<gene>
    <name evidence="1" type="ORF">JHL16_28280</name>
</gene>
<name>A0ACC5RCD1_9HYPH</name>
<dbReference type="EMBL" id="JAENHL010000008">
    <property type="protein sequence ID" value="MBK1870294.1"/>
    <property type="molecule type" value="Genomic_DNA"/>
</dbReference>
<accession>A0ACC5RCD1</accession>
<keyword evidence="2" id="KW-1185">Reference proteome</keyword>
<evidence type="ECO:0000313" key="2">
    <source>
        <dbReference type="Proteomes" id="UP000616151"/>
    </source>
</evidence>
<organism evidence="1 2">
    <name type="scientific">Taklimakanibacter albus</name>
    <dbReference type="NCBI Taxonomy" id="2800327"/>
    <lineage>
        <taxon>Bacteria</taxon>
        <taxon>Pseudomonadati</taxon>
        <taxon>Pseudomonadota</taxon>
        <taxon>Alphaproteobacteria</taxon>
        <taxon>Hyphomicrobiales</taxon>
        <taxon>Aestuariivirgaceae</taxon>
        <taxon>Taklimakanibacter</taxon>
    </lineage>
</organism>